<keyword evidence="2" id="KW-0479">Metal-binding</keyword>
<feature type="domain" description="C2H2-type" evidence="15">
    <location>
        <begin position="474"/>
        <end position="498"/>
    </location>
</feature>
<dbReference type="EMBL" id="JANAWD010000364">
    <property type="protein sequence ID" value="KAJ3480629.1"/>
    <property type="molecule type" value="Genomic_DNA"/>
</dbReference>
<evidence type="ECO:0000256" key="10">
    <source>
        <dbReference type="ARBA" id="ARBA00044502"/>
    </source>
</evidence>
<comment type="cofactor">
    <cofactor evidence="1">
        <name>Cu(2+)</name>
        <dbReference type="ChEBI" id="CHEBI:29036"/>
    </cofactor>
</comment>
<dbReference type="InterPro" id="IPR003604">
    <property type="entry name" value="Matrin/U1-like-C_Znf_C2H2"/>
</dbReference>
<dbReference type="PANTHER" id="PTHR33353:SF6">
    <property type="entry name" value="ENDOGLUCANASE IV"/>
    <property type="match status" value="1"/>
</dbReference>
<dbReference type="EC" id="1.14.99.56" evidence="12"/>
<dbReference type="InterPro" id="IPR005103">
    <property type="entry name" value="AA9_LPMO"/>
</dbReference>
<dbReference type="InterPro" id="IPR049892">
    <property type="entry name" value="AA9"/>
</dbReference>
<dbReference type="PROSITE" id="PS50157">
    <property type="entry name" value="ZINC_FINGER_C2H2_2"/>
    <property type="match status" value="3"/>
</dbReference>
<evidence type="ECO:0000256" key="1">
    <source>
        <dbReference type="ARBA" id="ARBA00001973"/>
    </source>
</evidence>
<evidence type="ECO:0000256" key="13">
    <source>
        <dbReference type="PROSITE-ProRule" id="PRU00042"/>
    </source>
</evidence>
<dbReference type="PROSITE" id="PS00028">
    <property type="entry name" value="ZINC_FINGER_C2H2_1"/>
    <property type="match status" value="4"/>
</dbReference>
<evidence type="ECO:0000256" key="3">
    <source>
        <dbReference type="ARBA" id="ARBA00023001"/>
    </source>
</evidence>
<keyword evidence="9" id="KW-0624">Polysaccharide degradation</keyword>
<evidence type="ECO:0000256" key="12">
    <source>
        <dbReference type="ARBA" id="ARBA00047174"/>
    </source>
</evidence>
<evidence type="ECO:0000256" key="7">
    <source>
        <dbReference type="ARBA" id="ARBA00023157"/>
    </source>
</evidence>
<dbReference type="CDD" id="cd21175">
    <property type="entry name" value="LPMO_AA9"/>
    <property type="match status" value="1"/>
</dbReference>
<evidence type="ECO:0000256" key="2">
    <source>
        <dbReference type="ARBA" id="ARBA00022723"/>
    </source>
</evidence>
<feature type="signal peptide" evidence="14">
    <location>
        <begin position="1"/>
        <end position="20"/>
    </location>
</feature>
<evidence type="ECO:0000256" key="5">
    <source>
        <dbReference type="ARBA" id="ARBA00023008"/>
    </source>
</evidence>
<keyword evidence="13" id="KW-0863">Zinc-finger</keyword>
<dbReference type="Pfam" id="PF03443">
    <property type="entry name" value="AA9"/>
    <property type="match status" value="2"/>
</dbReference>
<comment type="caution">
    <text evidence="16">The sequence shown here is derived from an EMBL/GenBank/DDBJ whole genome shotgun (WGS) entry which is preliminary data.</text>
</comment>
<dbReference type="GO" id="GO:0030245">
    <property type="term" value="P:cellulose catabolic process"/>
    <property type="evidence" value="ECO:0007669"/>
    <property type="project" value="UniProtKB-KW"/>
</dbReference>
<keyword evidence="4" id="KW-0560">Oxidoreductase</keyword>
<accession>A0AAD5V2D6</accession>
<keyword evidence="5" id="KW-0186">Copper</keyword>
<dbReference type="AlphaFoldDB" id="A0AAD5V2D6"/>
<dbReference type="InterPro" id="IPR013087">
    <property type="entry name" value="Znf_C2H2_type"/>
</dbReference>
<gene>
    <name evidence="16" type="ORF">NLI96_g8212</name>
</gene>
<comment type="similarity">
    <text evidence="10">Belongs to the polysaccharide monooxygenase AA9 family.</text>
</comment>
<dbReference type="Proteomes" id="UP001212997">
    <property type="component" value="Unassembled WGS sequence"/>
</dbReference>
<dbReference type="Gene3D" id="3.30.160.60">
    <property type="entry name" value="Classic Zinc Finger"/>
    <property type="match status" value="2"/>
</dbReference>
<evidence type="ECO:0000256" key="8">
    <source>
        <dbReference type="ARBA" id="ARBA00023277"/>
    </source>
</evidence>
<protein>
    <recommendedName>
        <fullName evidence="12">lytic cellulose monooxygenase (C4-dehydrogenating)</fullName>
        <ecNumber evidence="12">1.14.99.56</ecNumber>
    </recommendedName>
</protein>
<keyword evidence="17" id="KW-1185">Reference proteome</keyword>
<evidence type="ECO:0000256" key="14">
    <source>
        <dbReference type="SAM" id="SignalP"/>
    </source>
</evidence>
<organism evidence="16 17">
    <name type="scientific">Meripilus lineatus</name>
    <dbReference type="NCBI Taxonomy" id="2056292"/>
    <lineage>
        <taxon>Eukaryota</taxon>
        <taxon>Fungi</taxon>
        <taxon>Dikarya</taxon>
        <taxon>Basidiomycota</taxon>
        <taxon>Agaricomycotina</taxon>
        <taxon>Agaricomycetes</taxon>
        <taxon>Polyporales</taxon>
        <taxon>Meripilaceae</taxon>
        <taxon>Meripilus</taxon>
    </lineage>
</organism>
<evidence type="ECO:0000256" key="9">
    <source>
        <dbReference type="ARBA" id="ARBA00023326"/>
    </source>
</evidence>
<name>A0AAD5V2D6_9APHY</name>
<dbReference type="Gene3D" id="2.70.50.70">
    <property type="match status" value="2"/>
</dbReference>
<dbReference type="GO" id="GO:0003676">
    <property type="term" value="F:nucleic acid binding"/>
    <property type="evidence" value="ECO:0007669"/>
    <property type="project" value="InterPro"/>
</dbReference>
<reference evidence="16" key="1">
    <citation type="submission" date="2022-07" db="EMBL/GenBank/DDBJ databases">
        <title>Genome Sequence of Physisporinus lineatus.</title>
        <authorList>
            <person name="Buettner E."/>
        </authorList>
    </citation>
    <scope>NUCLEOTIDE SEQUENCE</scope>
    <source>
        <strain evidence="16">VT162</strain>
    </source>
</reference>
<keyword evidence="3" id="KW-0136">Cellulose degradation</keyword>
<evidence type="ECO:0000259" key="15">
    <source>
        <dbReference type="PROSITE" id="PS50157"/>
    </source>
</evidence>
<feature type="domain" description="C2H2-type" evidence="15">
    <location>
        <begin position="335"/>
        <end position="358"/>
    </location>
</feature>
<keyword evidence="14" id="KW-0732">Signal</keyword>
<feature type="chain" id="PRO_5042218100" description="lytic cellulose monooxygenase (C4-dehydrogenating)" evidence="14">
    <location>
        <begin position="21"/>
        <end position="556"/>
    </location>
</feature>
<evidence type="ECO:0000256" key="6">
    <source>
        <dbReference type="ARBA" id="ARBA00023033"/>
    </source>
</evidence>
<evidence type="ECO:0000313" key="16">
    <source>
        <dbReference type="EMBL" id="KAJ3480629.1"/>
    </source>
</evidence>
<evidence type="ECO:0000313" key="17">
    <source>
        <dbReference type="Proteomes" id="UP001212997"/>
    </source>
</evidence>
<dbReference type="Pfam" id="PF12874">
    <property type="entry name" value="zf-met"/>
    <property type="match status" value="1"/>
</dbReference>
<dbReference type="Pfam" id="PF00096">
    <property type="entry name" value="zf-C2H2"/>
    <property type="match status" value="1"/>
</dbReference>
<comment type="catalytic activity">
    <reaction evidence="11">
        <text>[(1-&gt;4)-beta-D-glucosyl]n+m + reduced acceptor + O2 = 4-dehydro-beta-D-glucosyl-[(1-&gt;4)-beta-D-glucosyl]n-1 + [(1-&gt;4)-beta-D-glucosyl]m + acceptor + H2O.</text>
        <dbReference type="EC" id="1.14.99.56"/>
    </reaction>
</comment>
<sequence>MFAAIASLLTLSLYLVGVNAHGYVQDVVIGSTHYTGYLPYQDPYMNPAPQRIIRKIPGNGPVEDVTSIDLQCNGYTAGGSPGSAPAPIYATVAAGSQVQLNWTTWPDSHKGPAITYMAKAPSDITKWSPGTRSIYTFTIPPKLKAGQYIIRHELIALHSAYSYPGAQFYPSCIQVEVTGSGSALPTSGLVAFPGAYIASTPGIVYDVYTNTSAYPIPGPAVRIRYEYPIRDPEDDEDEDYNEDQHEVFAPAGSRKREAQKKEFCARCDEHVPDFQEHLEYSDRHFVCKTCFIDFDSGWALIQHFVQSPDHHYCQLCNVEFEIDDELQFHFEVHHFYCAECNKFFQNKFGLNQHNRQTHLVLPWDCPKCDLSFHSESNLNSHLNSSAHKPRTFPCLGRFCNQEFLSEAGLIAHWESGHCPSGMTRQILDRKASELDQTNILTNPNWLLQSTELPGSSVPQTILRATERCWNGSGFECILCHKQFRSLGALNSHLQSPAHQEKIYKCPTAWGGCSKQFNTLSGLFQHVESESCGVKRFSKNVRDVIDSLAEGMKRLTV</sequence>
<keyword evidence="6" id="KW-0503">Monooxygenase</keyword>
<keyword evidence="7" id="KW-1015">Disulfide bond</keyword>
<evidence type="ECO:0000256" key="4">
    <source>
        <dbReference type="ARBA" id="ARBA00023002"/>
    </source>
</evidence>
<dbReference type="GO" id="GO:0004497">
    <property type="term" value="F:monooxygenase activity"/>
    <property type="evidence" value="ECO:0007669"/>
    <property type="project" value="UniProtKB-KW"/>
</dbReference>
<dbReference type="SMART" id="SM00451">
    <property type="entry name" value="ZnF_U1"/>
    <property type="match status" value="2"/>
</dbReference>
<dbReference type="GO" id="GO:0008270">
    <property type="term" value="F:zinc ion binding"/>
    <property type="evidence" value="ECO:0007669"/>
    <property type="project" value="UniProtKB-KW"/>
</dbReference>
<feature type="domain" description="C2H2-type" evidence="15">
    <location>
        <begin position="363"/>
        <end position="387"/>
    </location>
</feature>
<evidence type="ECO:0000256" key="11">
    <source>
        <dbReference type="ARBA" id="ARBA00045077"/>
    </source>
</evidence>
<keyword evidence="13" id="KW-0862">Zinc</keyword>
<keyword evidence="8" id="KW-0119">Carbohydrate metabolism</keyword>
<dbReference type="SUPFAM" id="SSF57667">
    <property type="entry name" value="beta-beta-alpha zinc fingers"/>
    <property type="match status" value="2"/>
</dbReference>
<dbReference type="PANTHER" id="PTHR33353">
    <property type="entry name" value="PUTATIVE (AFU_ORTHOLOGUE AFUA_1G12560)-RELATED"/>
    <property type="match status" value="1"/>
</dbReference>
<dbReference type="SMART" id="SM00355">
    <property type="entry name" value="ZnF_C2H2"/>
    <property type="match status" value="6"/>
</dbReference>
<dbReference type="InterPro" id="IPR036236">
    <property type="entry name" value="Znf_C2H2_sf"/>
</dbReference>
<proteinExistence type="inferred from homology"/>